<reference evidence="1" key="1">
    <citation type="submission" date="2020-05" db="EMBL/GenBank/DDBJ databases">
        <title>Large-scale comparative analyses of tick genomes elucidate their genetic diversity and vector capacities.</title>
        <authorList>
            <person name="Jia N."/>
            <person name="Wang J."/>
            <person name="Shi W."/>
            <person name="Du L."/>
            <person name="Sun Y."/>
            <person name="Zhan W."/>
            <person name="Jiang J."/>
            <person name="Wang Q."/>
            <person name="Zhang B."/>
            <person name="Ji P."/>
            <person name="Sakyi L.B."/>
            <person name="Cui X."/>
            <person name="Yuan T."/>
            <person name="Jiang B."/>
            <person name="Yang W."/>
            <person name="Lam T.T.-Y."/>
            <person name="Chang Q."/>
            <person name="Ding S."/>
            <person name="Wang X."/>
            <person name="Zhu J."/>
            <person name="Ruan X."/>
            <person name="Zhao L."/>
            <person name="Wei J."/>
            <person name="Que T."/>
            <person name="Du C."/>
            <person name="Cheng J."/>
            <person name="Dai P."/>
            <person name="Han X."/>
            <person name="Huang E."/>
            <person name="Gao Y."/>
            <person name="Liu J."/>
            <person name="Shao H."/>
            <person name="Ye R."/>
            <person name="Li L."/>
            <person name="Wei W."/>
            <person name="Wang X."/>
            <person name="Wang C."/>
            <person name="Yang T."/>
            <person name="Huo Q."/>
            <person name="Li W."/>
            <person name="Guo W."/>
            <person name="Chen H."/>
            <person name="Zhou L."/>
            <person name="Ni X."/>
            <person name="Tian J."/>
            <person name="Zhou Y."/>
            <person name="Sheng Y."/>
            <person name="Liu T."/>
            <person name="Pan Y."/>
            <person name="Xia L."/>
            <person name="Li J."/>
            <person name="Zhao F."/>
            <person name="Cao W."/>
        </authorList>
    </citation>
    <scope>NUCLEOTIDE SEQUENCE</scope>
    <source>
        <strain evidence="1">Hyas-2018</strain>
    </source>
</reference>
<comment type="caution">
    <text evidence="1">The sequence shown here is derived from an EMBL/GenBank/DDBJ whole genome shotgun (WGS) entry which is preliminary data.</text>
</comment>
<evidence type="ECO:0000313" key="1">
    <source>
        <dbReference type="EMBL" id="KAH6932836.1"/>
    </source>
</evidence>
<accession>A0ACB7SD11</accession>
<protein>
    <submittedName>
        <fullName evidence="1">Uncharacterized protein</fullName>
    </submittedName>
</protein>
<proteinExistence type="predicted"/>
<dbReference type="EMBL" id="CM023484">
    <property type="protein sequence ID" value="KAH6932836.1"/>
    <property type="molecule type" value="Genomic_DNA"/>
</dbReference>
<keyword evidence="2" id="KW-1185">Reference proteome</keyword>
<dbReference type="Proteomes" id="UP000821845">
    <property type="component" value="Chromosome 4"/>
</dbReference>
<sequence length="679" mass="75453">MEIAKRKRRVIRAQATRIINEADDILAKQQATDIVAVSGLIERLLLVQNQLSDVNAAIEPHILEEDADAEFEQAMEYDDKIASCLGSMKSFGKTGSATEHQTALTTLLRYFRRELESQERALEHRTDNSIGKPAFYYDREKVKPQRSNCRPSSAAALHGSAANVACEICGSTDHESKECNSDLDLAEKKSIPSAKGICFRCTKKGHIARECRVRIACKRCNRRHATSMCNPAFASGQKEDTETRPKEQVSLHASGADTGGTKQTVLMPTVTAWNKGTKTKMLSRILFDSGSQRTFITEECSRKLGCKLLGTEILTVGVFGGQQKPDSFRRVEVRLLSKDNCKEEYVFDALEVPTICEQVIPCPDEQVKETLRELSLPLGDNSIEQDAAIDVLIGSDQFWECLTRRIRKINSKLTAMETVFGWAVQGPTVSKCKAVNCAQVVVLRSSVTDQQTEPIPRLFSELEGVGVSDTPEKLPDVQIMEQFTKGNKTVDGRYEVRLPEREDVAVGDNRSVSEETWHIEQQFENFMPDGLDQRGRICSLNVTHDERHPLVLPMQHRHTKLLVHRAHRQLLHAGVKDISCNCPEAIEASTGILPPDRTTQADPLEVVGIDFARTLVKIALKEAVGRQGLDFVELSTVPAEVEAVINFRLLTGVQDDPNDGALLTRASFFDRQTSHGSSG</sequence>
<organism evidence="1 2">
    <name type="scientific">Hyalomma asiaticum</name>
    <name type="common">Tick</name>
    <dbReference type="NCBI Taxonomy" id="266040"/>
    <lineage>
        <taxon>Eukaryota</taxon>
        <taxon>Metazoa</taxon>
        <taxon>Ecdysozoa</taxon>
        <taxon>Arthropoda</taxon>
        <taxon>Chelicerata</taxon>
        <taxon>Arachnida</taxon>
        <taxon>Acari</taxon>
        <taxon>Parasitiformes</taxon>
        <taxon>Ixodida</taxon>
        <taxon>Ixodoidea</taxon>
        <taxon>Ixodidae</taxon>
        <taxon>Hyalomminae</taxon>
        <taxon>Hyalomma</taxon>
    </lineage>
</organism>
<evidence type="ECO:0000313" key="2">
    <source>
        <dbReference type="Proteomes" id="UP000821845"/>
    </source>
</evidence>
<gene>
    <name evidence="1" type="ORF">HPB50_010194</name>
</gene>
<name>A0ACB7SD11_HYAAI</name>